<evidence type="ECO:0000313" key="2">
    <source>
        <dbReference type="Proteomes" id="UP001321473"/>
    </source>
</evidence>
<gene>
    <name evidence="1" type="ORF">V5799_016308</name>
</gene>
<dbReference type="EMBL" id="JARKHS020006766">
    <property type="protein sequence ID" value="KAK8782348.1"/>
    <property type="molecule type" value="Genomic_DNA"/>
</dbReference>
<name>A0AAQ4F6T3_AMBAM</name>
<reference evidence="1 2" key="1">
    <citation type="journal article" date="2023" name="Arcadia Sci">
        <title>De novo assembly of a long-read Amblyomma americanum tick genome.</title>
        <authorList>
            <person name="Chou S."/>
            <person name="Poskanzer K.E."/>
            <person name="Rollins M."/>
            <person name="Thuy-Boun P.S."/>
        </authorList>
    </citation>
    <scope>NUCLEOTIDE SEQUENCE [LARGE SCALE GENOMIC DNA]</scope>
    <source>
        <strain evidence="1">F_SG_1</strain>
        <tissue evidence="1">Salivary glands</tissue>
    </source>
</reference>
<dbReference type="Proteomes" id="UP001321473">
    <property type="component" value="Unassembled WGS sequence"/>
</dbReference>
<comment type="caution">
    <text evidence="1">The sequence shown here is derived from an EMBL/GenBank/DDBJ whole genome shotgun (WGS) entry which is preliminary data.</text>
</comment>
<evidence type="ECO:0000313" key="1">
    <source>
        <dbReference type="EMBL" id="KAK8782348.1"/>
    </source>
</evidence>
<proteinExistence type="predicted"/>
<organism evidence="1 2">
    <name type="scientific">Amblyomma americanum</name>
    <name type="common">Lone star tick</name>
    <dbReference type="NCBI Taxonomy" id="6943"/>
    <lineage>
        <taxon>Eukaryota</taxon>
        <taxon>Metazoa</taxon>
        <taxon>Ecdysozoa</taxon>
        <taxon>Arthropoda</taxon>
        <taxon>Chelicerata</taxon>
        <taxon>Arachnida</taxon>
        <taxon>Acari</taxon>
        <taxon>Parasitiformes</taxon>
        <taxon>Ixodida</taxon>
        <taxon>Ixodoidea</taxon>
        <taxon>Ixodidae</taxon>
        <taxon>Amblyomminae</taxon>
        <taxon>Amblyomma</taxon>
    </lineage>
</organism>
<protein>
    <submittedName>
        <fullName evidence="1">Uncharacterized protein</fullName>
    </submittedName>
</protein>
<feature type="non-terminal residue" evidence="1">
    <location>
        <position position="1"/>
    </location>
</feature>
<accession>A0AAQ4F6T3</accession>
<dbReference type="AlphaFoldDB" id="A0AAQ4F6T3"/>
<sequence>VTLLRDCIDLEVIKKCVVRPENEKPTFEGSVEKNKKGAENLKACLKDAVKPCAGKQHAQAIAQLDKIATAIVDLSTFSDGRNSASRMNSAMAAIAAVFLSLLARGLY</sequence>
<keyword evidence="2" id="KW-1185">Reference proteome</keyword>